<name>A0ABM9NH68_9GAMM</name>
<dbReference type="InterPro" id="IPR003593">
    <property type="entry name" value="AAA+_ATPase"/>
</dbReference>
<accession>A0ABM9NH68</accession>
<dbReference type="SUPFAM" id="SSF52540">
    <property type="entry name" value="P-loop containing nucleoside triphosphate hydrolases"/>
    <property type="match status" value="1"/>
</dbReference>
<gene>
    <name evidence="6" type="ORF">MECH1_V1_1192</name>
</gene>
<dbReference type="SMART" id="SM00382">
    <property type="entry name" value="AAA"/>
    <property type="match status" value="1"/>
</dbReference>
<comment type="similarity">
    <text evidence="1">Belongs to the ABC transporter superfamily.</text>
</comment>
<evidence type="ECO:0000256" key="1">
    <source>
        <dbReference type="ARBA" id="ARBA00005417"/>
    </source>
</evidence>
<dbReference type="Gene3D" id="2.70.50.60">
    <property type="entry name" value="abc- transporter (atp binding component) like domain"/>
    <property type="match status" value="1"/>
</dbReference>
<dbReference type="GO" id="GO:0005524">
    <property type="term" value="F:ATP binding"/>
    <property type="evidence" value="ECO:0007669"/>
    <property type="project" value="UniProtKB-KW"/>
</dbReference>
<dbReference type="InterPro" id="IPR015860">
    <property type="entry name" value="ABC_transpr_TagH-like"/>
</dbReference>
<evidence type="ECO:0000313" key="6">
    <source>
        <dbReference type="EMBL" id="CAL1239968.1"/>
    </source>
</evidence>
<dbReference type="RefSeq" id="WP_348759490.1">
    <property type="nucleotide sequence ID" value="NZ_OZ026884.1"/>
</dbReference>
<dbReference type="CDD" id="cd03220">
    <property type="entry name" value="ABC_KpsT_Wzt"/>
    <property type="match status" value="1"/>
</dbReference>
<keyword evidence="3" id="KW-0547">Nucleotide-binding</keyword>
<evidence type="ECO:0000259" key="5">
    <source>
        <dbReference type="PROSITE" id="PS50893"/>
    </source>
</evidence>
<organism evidence="6 7">
    <name type="scientific">Candidatus Methylocalor cossyra</name>
    <dbReference type="NCBI Taxonomy" id="3108543"/>
    <lineage>
        <taxon>Bacteria</taxon>
        <taxon>Pseudomonadati</taxon>
        <taxon>Pseudomonadota</taxon>
        <taxon>Gammaproteobacteria</taxon>
        <taxon>Methylococcales</taxon>
        <taxon>Methylococcaceae</taxon>
        <taxon>Candidatus Methylocalor</taxon>
    </lineage>
</organism>
<evidence type="ECO:0000256" key="2">
    <source>
        <dbReference type="ARBA" id="ARBA00022448"/>
    </source>
</evidence>
<dbReference type="InterPro" id="IPR003439">
    <property type="entry name" value="ABC_transporter-like_ATP-bd"/>
</dbReference>
<keyword evidence="4 6" id="KW-0067">ATP-binding</keyword>
<protein>
    <submittedName>
        <fullName evidence="6">Polysaccharide/polyol phosphate ABC transporter ATP-binding protein</fullName>
    </submittedName>
</protein>
<proteinExistence type="inferred from homology"/>
<keyword evidence="2" id="KW-0813">Transport</keyword>
<dbReference type="InterPro" id="IPR050683">
    <property type="entry name" value="Bact_Polysacc_Export_ATP-bd"/>
</dbReference>
<evidence type="ECO:0000313" key="7">
    <source>
        <dbReference type="Proteomes" id="UP001497493"/>
    </source>
</evidence>
<evidence type="ECO:0000256" key="3">
    <source>
        <dbReference type="ARBA" id="ARBA00022741"/>
    </source>
</evidence>
<keyword evidence="7" id="KW-1185">Reference proteome</keyword>
<dbReference type="EMBL" id="OZ026884">
    <property type="protein sequence ID" value="CAL1239968.1"/>
    <property type="molecule type" value="Genomic_DNA"/>
</dbReference>
<dbReference type="InterPro" id="IPR027417">
    <property type="entry name" value="P-loop_NTPase"/>
</dbReference>
<dbReference type="PROSITE" id="PS50893">
    <property type="entry name" value="ABC_TRANSPORTER_2"/>
    <property type="match status" value="1"/>
</dbReference>
<dbReference type="PANTHER" id="PTHR46743">
    <property type="entry name" value="TEICHOIC ACIDS EXPORT ATP-BINDING PROTEIN TAGH"/>
    <property type="match status" value="1"/>
</dbReference>
<dbReference type="CDD" id="cd10147">
    <property type="entry name" value="Wzt_C-like"/>
    <property type="match status" value="1"/>
</dbReference>
<evidence type="ECO:0000256" key="4">
    <source>
        <dbReference type="ARBA" id="ARBA00022840"/>
    </source>
</evidence>
<feature type="domain" description="ABC transporter" evidence="5">
    <location>
        <begin position="30"/>
        <end position="251"/>
    </location>
</feature>
<dbReference type="InterPro" id="IPR017871">
    <property type="entry name" value="ABC_transporter-like_CS"/>
</dbReference>
<sequence>MAIIEVNHVTKEFRLGSSTSLKDSLLAAGQRLIGRRPKRRQAFKALDDVSFSVEPGEVVGIIGHNGAGKSTLLKLLANICKPTRGSVFVGGSIAPLIEVGAGLNPELTGRENIFLNSAILGIPKKVVQKKLDEIVEFAELAEFIDTPIKRYSSGMQVRLGFAIATSIDAELLIVDEVLAVGDLAFQRKCFDRMEDMIKRQGKTVLLVSHNIRHVERICSRAILLEKGKAIADGKPATVCDLFYRKSDEHADKSAIDPAQKRWLQSGEVELLGVKLLDEQGNPISTVKYHSNIIVAATYRVHKPLKKPVFGMGIHTPDLLNLATQHSQDFLAVEELDPGTYEVRCEVERFPFLPGTYSIRLGIAVGELFSTCFYAENLLHFEVIMEHFKSAEYVREGFVQLDTAWNIAGA</sequence>
<dbReference type="InterPro" id="IPR029439">
    <property type="entry name" value="Wzt_C"/>
</dbReference>
<dbReference type="Pfam" id="PF00005">
    <property type="entry name" value="ABC_tran"/>
    <property type="match status" value="1"/>
</dbReference>
<dbReference type="Proteomes" id="UP001497493">
    <property type="component" value="Chromosome"/>
</dbReference>
<dbReference type="PROSITE" id="PS00211">
    <property type="entry name" value="ABC_TRANSPORTER_1"/>
    <property type="match status" value="1"/>
</dbReference>
<dbReference type="Pfam" id="PF14524">
    <property type="entry name" value="Wzt_C"/>
    <property type="match status" value="1"/>
</dbReference>
<dbReference type="PANTHER" id="PTHR46743:SF2">
    <property type="entry name" value="TEICHOIC ACIDS EXPORT ATP-BINDING PROTEIN TAGH"/>
    <property type="match status" value="1"/>
</dbReference>
<dbReference type="Gene3D" id="3.40.50.300">
    <property type="entry name" value="P-loop containing nucleotide triphosphate hydrolases"/>
    <property type="match status" value="1"/>
</dbReference>
<reference evidence="6 7" key="1">
    <citation type="submission" date="2024-04" db="EMBL/GenBank/DDBJ databases">
        <authorList>
            <person name="Cremers G."/>
        </authorList>
    </citation>
    <scope>NUCLEOTIDE SEQUENCE [LARGE SCALE GENOMIC DNA]</scope>
    <source>
        <strain evidence="6">MeCH1-AG</strain>
    </source>
</reference>